<keyword evidence="3" id="KW-1003">Cell membrane</keyword>
<evidence type="ECO:0000313" key="9">
    <source>
        <dbReference type="EMBL" id="EEC56154.1"/>
    </source>
</evidence>
<accession>B7AVB3</accession>
<feature type="transmembrane region" description="Helical" evidence="8">
    <location>
        <begin position="414"/>
        <end position="434"/>
    </location>
</feature>
<feature type="transmembrane region" description="Helical" evidence="8">
    <location>
        <begin position="357"/>
        <end position="375"/>
    </location>
</feature>
<gene>
    <name evidence="9" type="ORF">BACPEC_02661</name>
</gene>
<feature type="transmembrane region" description="Helical" evidence="8">
    <location>
        <begin position="50"/>
        <end position="72"/>
    </location>
</feature>
<keyword evidence="5 8" id="KW-1133">Transmembrane helix</keyword>
<dbReference type="STRING" id="483218.BACPEC_02661"/>
<proteinExistence type="predicted"/>
<evidence type="ECO:0000256" key="5">
    <source>
        <dbReference type="ARBA" id="ARBA00022989"/>
    </source>
</evidence>
<dbReference type="EMBL" id="ABVQ01000037">
    <property type="protein sequence ID" value="EEC56154.1"/>
    <property type="molecule type" value="Genomic_DNA"/>
</dbReference>
<reference evidence="9 10" key="2">
    <citation type="submission" date="2008-11" db="EMBL/GenBank/DDBJ databases">
        <authorList>
            <person name="Fulton L."/>
            <person name="Clifton S."/>
            <person name="Fulton B."/>
            <person name="Xu J."/>
            <person name="Minx P."/>
            <person name="Pepin K.H."/>
            <person name="Johnson M."/>
            <person name="Bhonagiri V."/>
            <person name="Nash W.E."/>
            <person name="Mardis E.R."/>
            <person name="Wilson R.K."/>
        </authorList>
    </citation>
    <scope>NUCLEOTIDE SEQUENCE [LARGE SCALE GENOMIC DNA]</scope>
    <source>
        <strain evidence="9 10">ATCC 43243</strain>
    </source>
</reference>
<dbReference type="Proteomes" id="UP000003136">
    <property type="component" value="Unassembled WGS sequence"/>
</dbReference>
<dbReference type="AlphaFoldDB" id="B7AVB3"/>
<dbReference type="InterPro" id="IPR003445">
    <property type="entry name" value="Cat_transpt"/>
</dbReference>
<keyword evidence="4 8" id="KW-0812">Transmembrane</keyword>
<keyword evidence="7 8" id="KW-0472">Membrane</keyword>
<dbReference type="GO" id="GO:0008324">
    <property type="term" value="F:monoatomic cation transmembrane transporter activity"/>
    <property type="evidence" value="ECO:0007669"/>
    <property type="project" value="InterPro"/>
</dbReference>
<reference evidence="9 10" key="1">
    <citation type="submission" date="2008-11" db="EMBL/GenBank/DDBJ databases">
        <title>Draft genome sequence of Bacteroides pectinophilus (ATCC 43243).</title>
        <authorList>
            <person name="Sudarsanam P."/>
            <person name="Ley R."/>
            <person name="Guruge J."/>
            <person name="Turnbaugh P.J."/>
            <person name="Mahowald M."/>
            <person name="Liep D."/>
            <person name="Gordon J."/>
        </authorList>
    </citation>
    <scope>NUCLEOTIDE SEQUENCE [LARGE SCALE GENOMIC DNA]</scope>
    <source>
        <strain evidence="9 10">ATCC 43243</strain>
    </source>
</reference>
<feature type="transmembrane region" description="Helical" evidence="8">
    <location>
        <begin position="317"/>
        <end position="337"/>
    </location>
</feature>
<keyword evidence="10" id="KW-1185">Reference proteome</keyword>
<keyword evidence="6" id="KW-0406">Ion transport</keyword>
<dbReference type="eggNOG" id="COG0168">
    <property type="taxonomic scope" value="Bacteria"/>
</dbReference>
<name>B7AVB3_9FIRM</name>
<dbReference type="PANTHER" id="PTHR32024:SF1">
    <property type="entry name" value="KTR SYSTEM POTASSIUM UPTAKE PROTEIN B"/>
    <property type="match status" value="1"/>
</dbReference>
<dbReference type="GO" id="GO:0030001">
    <property type="term" value="P:metal ion transport"/>
    <property type="evidence" value="ECO:0007669"/>
    <property type="project" value="UniProtKB-ARBA"/>
</dbReference>
<feature type="transmembrane region" description="Helical" evidence="8">
    <location>
        <begin position="381"/>
        <end position="402"/>
    </location>
</feature>
<comment type="caution">
    <text evidence="9">The sequence shown here is derived from an EMBL/GenBank/DDBJ whole genome shotgun (WGS) entry which is preliminary data.</text>
</comment>
<feature type="transmembrane region" description="Helical" evidence="8">
    <location>
        <begin position="204"/>
        <end position="221"/>
    </location>
</feature>
<feature type="transmembrane region" description="Helical" evidence="8">
    <location>
        <begin position="84"/>
        <end position="109"/>
    </location>
</feature>
<dbReference type="HOGENOM" id="CLU_026429_0_1_9"/>
<evidence type="ECO:0000256" key="7">
    <source>
        <dbReference type="ARBA" id="ARBA00023136"/>
    </source>
</evidence>
<comment type="subcellular location">
    <subcellularLocation>
        <location evidence="1">Cell membrane</location>
        <topology evidence="1">Multi-pass membrane protein</topology>
    </subcellularLocation>
</comment>
<evidence type="ECO:0000256" key="1">
    <source>
        <dbReference type="ARBA" id="ARBA00004651"/>
    </source>
</evidence>
<evidence type="ECO:0000256" key="3">
    <source>
        <dbReference type="ARBA" id="ARBA00022475"/>
    </source>
</evidence>
<feature type="transmembrane region" description="Helical" evidence="8">
    <location>
        <begin position="242"/>
        <end position="260"/>
    </location>
</feature>
<keyword evidence="2" id="KW-0813">Transport</keyword>
<feature type="transmembrane region" description="Helical" evidence="8">
    <location>
        <begin position="129"/>
        <end position="155"/>
    </location>
</feature>
<evidence type="ECO:0000256" key="8">
    <source>
        <dbReference type="SAM" id="Phobius"/>
    </source>
</evidence>
<organism evidence="9 10">
    <name type="scientific">[Bacteroides] pectinophilus ATCC 43243</name>
    <dbReference type="NCBI Taxonomy" id="483218"/>
    <lineage>
        <taxon>Bacteria</taxon>
        <taxon>Bacillati</taxon>
        <taxon>Bacillota</taxon>
        <taxon>Clostridia</taxon>
        <taxon>Eubacteriales</taxon>
    </lineage>
</organism>
<dbReference type="PANTHER" id="PTHR32024">
    <property type="entry name" value="TRK SYSTEM POTASSIUM UPTAKE PROTEIN TRKG-RELATED"/>
    <property type="match status" value="1"/>
</dbReference>
<evidence type="ECO:0000256" key="4">
    <source>
        <dbReference type="ARBA" id="ARBA00022692"/>
    </source>
</evidence>
<evidence type="ECO:0000313" key="10">
    <source>
        <dbReference type="Proteomes" id="UP000003136"/>
    </source>
</evidence>
<evidence type="ECO:0008006" key="11">
    <source>
        <dbReference type="Google" id="ProtNLM"/>
    </source>
</evidence>
<dbReference type="GO" id="GO:0005886">
    <property type="term" value="C:plasma membrane"/>
    <property type="evidence" value="ECO:0007669"/>
    <property type="project" value="UniProtKB-SubCell"/>
</dbReference>
<feature type="transmembrane region" description="Helical" evidence="8">
    <location>
        <begin position="167"/>
        <end position="184"/>
    </location>
</feature>
<protein>
    <recommendedName>
        <fullName evidence="11">Trk family potassium uptake protein</fullName>
    </recommendedName>
</protein>
<dbReference type="Pfam" id="PF02386">
    <property type="entry name" value="TrkH"/>
    <property type="match status" value="1"/>
</dbReference>
<evidence type="ECO:0000256" key="6">
    <source>
        <dbReference type="ARBA" id="ARBA00023065"/>
    </source>
</evidence>
<feature type="transmembrane region" description="Helical" evidence="8">
    <location>
        <begin position="21"/>
        <end position="44"/>
    </location>
</feature>
<evidence type="ECO:0000256" key="2">
    <source>
        <dbReference type="ARBA" id="ARBA00022448"/>
    </source>
</evidence>
<sequence>MKFMKERHCYMRHLTKHFSSAQIIIIGFAGVILLGSLLLMLPFATRDGQGAGFADALFTATSAVCVTGLIVRDTATYWSEFGQAVILALIQIGGMGVITVAVAVTLISGKRISLKQRSTMQDAISAPQVGGIVRLTGFIVKASAAIEIIAALIMTPCFVREFGMAKGLWYGIFHSVSAFCNAGFDLMGVREQFSSITYYVDNPIVNITVILLIIVGGIGFITWEDIKNNRLHFASYRMQSKVILVATALLIFIPSVYFFFCEFTDGSVWHRVISSVFQSVTTRTAGFNTVDLTSLSDDGVAVMIILMLTGGAPGSTAGGMKITTLAVLAGTMISVFARREHTHFFARRIDSDIIRNAVAVFMMYIILFLLGGLIISRVEAIPLLTCLFETASAVGTVGLTLGITPGLGMLSRTILVLLMYIGRVGGLTLIFAAVSPRKGNTARLPQEKMTVG</sequence>